<accession>A0A3M0AGY1</accession>
<evidence type="ECO:0000313" key="16">
    <source>
        <dbReference type="EMBL" id="RMA78472.1"/>
    </source>
</evidence>
<keyword evidence="4" id="KW-0410">Iron transport</keyword>
<protein>
    <submittedName>
        <fullName evidence="16">Outer membrane receptor protein involved in Fe transport</fullName>
    </submittedName>
</protein>
<dbReference type="Proteomes" id="UP000267187">
    <property type="component" value="Unassembled WGS sequence"/>
</dbReference>
<dbReference type="Pfam" id="PF07715">
    <property type="entry name" value="Plug"/>
    <property type="match status" value="1"/>
</dbReference>
<dbReference type="PANTHER" id="PTHR32552">
    <property type="entry name" value="FERRICHROME IRON RECEPTOR-RELATED"/>
    <property type="match status" value="1"/>
</dbReference>
<keyword evidence="3 11" id="KW-1134">Transmembrane beta strand</keyword>
<dbReference type="OrthoDB" id="127311at2"/>
<dbReference type="PROSITE" id="PS52016">
    <property type="entry name" value="TONB_DEPENDENT_REC_3"/>
    <property type="match status" value="1"/>
</dbReference>
<evidence type="ECO:0000256" key="11">
    <source>
        <dbReference type="PROSITE-ProRule" id="PRU01360"/>
    </source>
</evidence>
<reference evidence="16 17" key="1">
    <citation type="submission" date="2018-10" db="EMBL/GenBank/DDBJ databases">
        <title>Genomic Encyclopedia of Type Strains, Phase IV (KMG-IV): sequencing the most valuable type-strain genomes for metagenomic binning, comparative biology and taxonomic classification.</title>
        <authorList>
            <person name="Goeker M."/>
        </authorList>
    </citation>
    <scope>NUCLEOTIDE SEQUENCE [LARGE SCALE GENOMIC DNA]</scope>
    <source>
        <strain evidence="16 17">DSM 25080</strain>
    </source>
</reference>
<sequence length="836" mass="90868">MIGTRFQTNQLAVAIATATVLGASAVATAQEAGVLEEVLVTASARSQAVEDIPYNISSMSGDQLEARNITDQAELLRSMSGVSVVDRGYRNSGTVNSIIIRGLNVDNGLNGDISLNAVPTVSTYVNNTPLYANFVLKDIERVEVLRGPQGTLYGSGALGGTVRYITNKPSAEGFEAKISGDFSVTDGSEGNNQNLDAMVNIPLGDSLALRASVGRIENDGVIDYVNAYQTNSYGEPLVDTGSGCEDPRTASDADVVNNGACYEEVEDADWVSIDYAKIAVKWDLNDAFSATLSYQTQSDETGARRAITLGNNNQPASSPLYFEYGEYDSGQVLLEPSERDVELTALDLEWDLGFATLTSNTSNYDHTGRGDSDNGGLWVSGGQFDPSASRDWIDSFGYSGWPRPAQRAERGYDDSALVQEFRLVSNDSESAIDWLVGAFYMDQDQHVFQNSWNPGMNEFQQSCAATSDPACAGFWPHVWYTGQTLTERDLEYSRDVSFKETAIYGEVTYNFSERFRVTGGFRWFDNESINDTILGYPLVEGWTSPQVPQSTDSDSDVLLKLNASYDISDGMMVYGTVSEGYRRGGANAVPSLANGDNFGEPNAEAIRSYDKDSVINYEAGLKGRTDTMSYTVSAFYVDWDQPQLNTTTAWYGFYVAMNGEAASTTGIEAEVEGYLTDTMRYHIGYTYVQAELDEDFNSTQTGALVAPAGSVLPSSPDSVVSLSLEDSWALSPGLDLVARVNAYGQSESENFINADSALNQTHDSFFLLGASASLVSDSWTVTLYGKNLSNEQGVTGAFPEAHWSYDTGVFENWYGNGNRQFITQPRTLGVSANYSF</sequence>
<comment type="caution">
    <text evidence="16">The sequence shown here is derived from an EMBL/GenBank/DDBJ whole genome shotgun (WGS) entry which is preliminary data.</text>
</comment>
<evidence type="ECO:0000256" key="7">
    <source>
        <dbReference type="ARBA" id="ARBA00023065"/>
    </source>
</evidence>
<evidence type="ECO:0000259" key="14">
    <source>
        <dbReference type="Pfam" id="PF00593"/>
    </source>
</evidence>
<keyword evidence="13" id="KW-0732">Signal</keyword>
<dbReference type="GO" id="GO:0009279">
    <property type="term" value="C:cell outer membrane"/>
    <property type="evidence" value="ECO:0007669"/>
    <property type="project" value="UniProtKB-SubCell"/>
</dbReference>
<dbReference type="InterPro" id="IPR000531">
    <property type="entry name" value="Beta-barrel_TonB"/>
</dbReference>
<dbReference type="EMBL" id="REFJ01000006">
    <property type="protein sequence ID" value="RMA78472.1"/>
    <property type="molecule type" value="Genomic_DNA"/>
</dbReference>
<dbReference type="InterPro" id="IPR012910">
    <property type="entry name" value="Plug_dom"/>
</dbReference>
<keyword evidence="7" id="KW-0406">Ion transport</keyword>
<feature type="signal peptide" evidence="13">
    <location>
        <begin position="1"/>
        <end position="29"/>
    </location>
</feature>
<evidence type="ECO:0000313" key="17">
    <source>
        <dbReference type="Proteomes" id="UP000267187"/>
    </source>
</evidence>
<dbReference type="PANTHER" id="PTHR32552:SF81">
    <property type="entry name" value="TONB-DEPENDENT OUTER MEMBRANE RECEPTOR"/>
    <property type="match status" value="1"/>
</dbReference>
<feature type="domain" description="TonB-dependent receptor-like beta-barrel" evidence="14">
    <location>
        <begin position="282"/>
        <end position="788"/>
    </location>
</feature>
<evidence type="ECO:0000256" key="8">
    <source>
        <dbReference type="ARBA" id="ARBA00023077"/>
    </source>
</evidence>
<dbReference type="InterPro" id="IPR039426">
    <property type="entry name" value="TonB-dep_rcpt-like"/>
</dbReference>
<comment type="similarity">
    <text evidence="11 12">Belongs to the TonB-dependent receptor family.</text>
</comment>
<dbReference type="Gene3D" id="2.40.170.20">
    <property type="entry name" value="TonB-dependent receptor, beta-barrel domain"/>
    <property type="match status" value="1"/>
</dbReference>
<dbReference type="AlphaFoldDB" id="A0A3M0AGY1"/>
<keyword evidence="2 11" id="KW-0813">Transport</keyword>
<evidence type="ECO:0000256" key="4">
    <source>
        <dbReference type="ARBA" id="ARBA00022496"/>
    </source>
</evidence>
<keyword evidence="5 11" id="KW-0812">Transmembrane</keyword>
<organism evidence="16 17">
    <name type="scientific">Umboniibacter marinipuniceus</name>
    <dbReference type="NCBI Taxonomy" id="569599"/>
    <lineage>
        <taxon>Bacteria</taxon>
        <taxon>Pseudomonadati</taxon>
        <taxon>Pseudomonadota</taxon>
        <taxon>Gammaproteobacteria</taxon>
        <taxon>Cellvibrionales</taxon>
        <taxon>Cellvibrionaceae</taxon>
        <taxon>Umboniibacter</taxon>
    </lineage>
</organism>
<keyword evidence="8 12" id="KW-0798">TonB box</keyword>
<keyword evidence="17" id="KW-1185">Reference proteome</keyword>
<evidence type="ECO:0000256" key="6">
    <source>
        <dbReference type="ARBA" id="ARBA00023004"/>
    </source>
</evidence>
<evidence type="ECO:0000256" key="9">
    <source>
        <dbReference type="ARBA" id="ARBA00023136"/>
    </source>
</evidence>
<evidence type="ECO:0000256" key="13">
    <source>
        <dbReference type="SAM" id="SignalP"/>
    </source>
</evidence>
<evidence type="ECO:0000259" key="15">
    <source>
        <dbReference type="Pfam" id="PF07715"/>
    </source>
</evidence>
<comment type="subcellular location">
    <subcellularLocation>
        <location evidence="1 11">Cell outer membrane</location>
        <topology evidence="1 11">Multi-pass membrane protein</topology>
    </subcellularLocation>
</comment>
<keyword evidence="6" id="KW-0408">Iron</keyword>
<dbReference type="SUPFAM" id="SSF56935">
    <property type="entry name" value="Porins"/>
    <property type="match status" value="1"/>
</dbReference>
<evidence type="ECO:0000256" key="5">
    <source>
        <dbReference type="ARBA" id="ARBA00022692"/>
    </source>
</evidence>
<name>A0A3M0AGY1_9GAMM</name>
<evidence type="ECO:0000256" key="10">
    <source>
        <dbReference type="ARBA" id="ARBA00023237"/>
    </source>
</evidence>
<keyword evidence="9 11" id="KW-0472">Membrane</keyword>
<keyword evidence="16" id="KW-0675">Receptor</keyword>
<evidence type="ECO:0000256" key="2">
    <source>
        <dbReference type="ARBA" id="ARBA00022448"/>
    </source>
</evidence>
<evidence type="ECO:0000256" key="12">
    <source>
        <dbReference type="RuleBase" id="RU003357"/>
    </source>
</evidence>
<dbReference type="InterPro" id="IPR036942">
    <property type="entry name" value="Beta-barrel_TonB_sf"/>
</dbReference>
<dbReference type="RefSeq" id="WP_121877710.1">
    <property type="nucleotide sequence ID" value="NZ_REFJ01000006.1"/>
</dbReference>
<evidence type="ECO:0000256" key="1">
    <source>
        <dbReference type="ARBA" id="ARBA00004571"/>
    </source>
</evidence>
<gene>
    <name evidence="16" type="ORF">DFR27_2411</name>
</gene>
<dbReference type="Pfam" id="PF00593">
    <property type="entry name" value="TonB_dep_Rec_b-barrel"/>
    <property type="match status" value="1"/>
</dbReference>
<keyword evidence="10 11" id="KW-0998">Cell outer membrane</keyword>
<feature type="domain" description="TonB-dependent receptor plug" evidence="15">
    <location>
        <begin position="49"/>
        <end position="161"/>
    </location>
</feature>
<dbReference type="GO" id="GO:0006826">
    <property type="term" value="P:iron ion transport"/>
    <property type="evidence" value="ECO:0007669"/>
    <property type="project" value="UniProtKB-KW"/>
</dbReference>
<proteinExistence type="inferred from homology"/>
<evidence type="ECO:0000256" key="3">
    <source>
        <dbReference type="ARBA" id="ARBA00022452"/>
    </source>
</evidence>
<feature type="chain" id="PRO_5018302328" evidence="13">
    <location>
        <begin position="30"/>
        <end position="836"/>
    </location>
</feature>